<dbReference type="AlphaFoldDB" id="A0A3B0YSN0"/>
<reference evidence="2" key="1">
    <citation type="submission" date="2018-06" db="EMBL/GenBank/DDBJ databases">
        <authorList>
            <person name="Zhirakovskaya E."/>
        </authorList>
    </citation>
    <scope>NUCLEOTIDE SEQUENCE</scope>
</reference>
<proteinExistence type="predicted"/>
<protein>
    <submittedName>
        <fullName evidence="2">Uncharacterized protein</fullName>
    </submittedName>
</protein>
<name>A0A3B0YSN0_9ZZZZ</name>
<dbReference type="EMBL" id="UOFJ01000604">
    <property type="protein sequence ID" value="VAW71486.1"/>
    <property type="molecule type" value="Genomic_DNA"/>
</dbReference>
<evidence type="ECO:0000256" key="1">
    <source>
        <dbReference type="SAM" id="Phobius"/>
    </source>
</evidence>
<gene>
    <name evidence="2" type="ORF">MNBD_GAMMA10-3225</name>
</gene>
<keyword evidence="1" id="KW-0472">Membrane</keyword>
<feature type="transmembrane region" description="Helical" evidence="1">
    <location>
        <begin position="6"/>
        <end position="28"/>
    </location>
</feature>
<evidence type="ECO:0000313" key="2">
    <source>
        <dbReference type="EMBL" id="VAW71486.1"/>
    </source>
</evidence>
<accession>A0A3B0YSN0</accession>
<organism evidence="2">
    <name type="scientific">hydrothermal vent metagenome</name>
    <dbReference type="NCBI Taxonomy" id="652676"/>
    <lineage>
        <taxon>unclassified sequences</taxon>
        <taxon>metagenomes</taxon>
        <taxon>ecological metagenomes</taxon>
    </lineage>
</organism>
<feature type="non-terminal residue" evidence="2">
    <location>
        <position position="53"/>
    </location>
</feature>
<sequence>MDLSLIALHFTDVTWILFALVAGLLAAYVSLPPMVGYLVAGFALSALGVQSGD</sequence>
<keyword evidence="1" id="KW-0812">Transmembrane</keyword>
<keyword evidence="1" id="KW-1133">Transmembrane helix</keyword>